<dbReference type="Gene3D" id="3.40.30.10">
    <property type="entry name" value="Glutaredoxin"/>
    <property type="match status" value="1"/>
</dbReference>
<evidence type="ECO:0000256" key="1">
    <source>
        <dbReference type="SAM" id="SignalP"/>
    </source>
</evidence>
<gene>
    <name evidence="2" type="ORF">Pla144_39160</name>
</gene>
<evidence type="ECO:0000313" key="3">
    <source>
        <dbReference type="Proteomes" id="UP000318437"/>
    </source>
</evidence>
<dbReference type="PROSITE" id="PS51257">
    <property type="entry name" value="PROKAR_LIPOPROTEIN"/>
    <property type="match status" value="1"/>
</dbReference>
<dbReference type="SUPFAM" id="SSF52833">
    <property type="entry name" value="Thioredoxin-like"/>
    <property type="match status" value="1"/>
</dbReference>
<dbReference type="OrthoDB" id="267639at2"/>
<keyword evidence="1" id="KW-0732">Signal</keyword>
<name>A0A5C6CKB5_9BACT</name>
<feature type="chain" id="PRO_5022730608" evidence="1">
    <location>
        <begin position="23"/>
        <end position="155"/>
    </location>
</feature>
<feature type="signal peptide" evidence="1">
    <location>
        <begin position="1"/>
        <end position="22"/>
    </location>
</feature>
<comment type="caution">
    <text evidence="2">The sequence shown here is derived from an EMBL/GenBank/DDBJ whole genome shotgun (WGS) entry which is preliminary data.</text>
</comment>
<dbReference type="EMBL" id="SJPS01000006">
    <property type="protein sequence ID" value="TWU23741.1"/>
    <property type="molecule type" value="Genomic_DNA"/>
</dbReference>
<dbReference type="InterPro" id="IPR036249">
    <property type="entry name" value="Thioredoxin-like_sf"/>
</dbReference>
<dbReference type="AlphaFoldDB" id="A0A5C6CKB5"/>
<evidence type="ECO:0000313" key="2">
    <source>
        <dbReference type="EMBL" id="TWU23741.1"/>
    </source>
</evidence>
<dbReference type="RefSeq" id="WP_146452225.1">
    <property type="nucleotide sequence ID" value="NZ_SJPS01000006.1"/>
</dbReference>
<proteinExistence type="predicted"/>
<dbReference type="Proteomes" id="UP000318437">
    <property type="component" value="Unassembled WGS sequence"/>
</dbReference>
<keyword evidence="3" id="KW-1185">Reference proteome</keyword>
<sequence length="155" mass="17364" precursor="true">MRLALGLLLLIAIAGCQPSAKQAVYTVPNYNPEADPAVDLAMTVKRAQAENKRIILQVGGEWCQFCHRLDAFIRETPSVAEGMREGFLIMKVSYTQGQNENTEFLGQFPTVAGYPHWYVLESDGTLLHSQDTSKIQKGNSYSEDKLLAFIKKWKP</sequence>
<protein>
    <submittedName>
        <fullName evidence="2">Thiol:disulfide interchange protein</fullName>
    </submittedName>
</protein>
<dbReference type="Pfam" id="PF13899">
    <property type="entry name" value="Thioredoxin_7"/>
    <property type="match status" value="1"/>
</dbReference>
<reference evidence="2 3" key="1">
    <citation type="submission" date="2019-02" db="EMBL/GenBank/DDBJ databases">
        <title>Deep-cultivation of Planctomycetes and their phenomic and genomic characterization uncovers novel biology.</title>
        <authorList>
            <person name="Wiegand S."/>
            <person name="Jogler M."/>
            <person name="Boedeker C."/>
            <person name="Pinto D."/>
            <person name="Vollmers J."/>
            <person name="Rivas-Marin E."/>
            <person name="Kohn T."/>
            <person name="Peeters S.H."/>
            <person name="Heuer A."/>
            <person name="Rast P."/>
            <person name="Oberbeckmann S."/>
            <person name="Bunk B."/>
            <person name="Jeske O."/>
            <person name="Meyerdierks A."/>
            <person name="Storesund J.E."/>
            <person name="Kallscheuer N."/>
            <person name="Luecker S."/>
            <person name="Lage O.M."/>
            <person name="Pohl T."/>
            <person name="Merkel B.J."/>
            <person name="Hornburger P."/>
            <person name="Mueller R.-W."/>
            <person name="Bruemmer F."/>
            <person name="Labrenz M."/>
            <person name="Spormann A.M."/>
            <person name="Op Den Camp H."/>
            <person name="Overmann J."/>
            <person name="Amann R."/>
            <person name="Jetten M.S.M."/>
            <person name="Mascher T."/>
            <person name="Medema M.H."/>
            <person name="Devos D.P."/>
            <person name="Kaster A.-K."/>
            <person name="Ovreas L."/>
            <person name="Rohde M."/>
            <person name="Galperin M.Y."/>
            <person name="Jogler C."/>
        </authorList>
    </citation>
    <scope>NUCLEOTIDE SEQUENCE [LARGE SCALE GENOMIC DNA]</scope>
    <source>
        <strain evidence="2 3">Pla144</strain>
    </source>
</reference>
<organism evidence="2 3">
    <name type="scientific">Bythopirellula polymerisocia</name>
    <dbReference type="NCBI Taxonomy" id="2528003"/>
    <lineage>
        <taxon>Bacteria</taxon>
        <taxon>Pseudomonadati</taxon>
        <taxon>Planctomycetota</taxon>
        <taxon>Planctomycetia</taxon>
        <taxon>Pirellulales</taxon>
        <taxon>Lacipirellulaceae</taxon>
        <taxon>Bythopirellula</taxon>
    </lineage>
</organism>
<accession>A0A5C6CKB5</accession>